<comment type="caution">
    <text evidence="1">The sequence shown here is derived from an EMBL/GenBank/DDBJ whole genome shotgun (WGS) entry which is preliminary data.</text>
</comment>
<accession>A0A1J8PS60</accession>
<name>A0A1J8PS60_9AGAM</name>
<gene>
    <name evidence="1" type="ORF">AZE42_06705</name>
</gene>
<dbReference type="AlphaFoldDB" id="A0A1J8PS60"/>
<evidence type="ECO:0000313" key="2">
    <source>
        <dbReference type="Proteomes" id="UP000183567"/>
    </source>
</evidence>
<dbReference type="Proteomes" id="UP000183567">
    <property type="component" value="Unassembled WGS sequence"/>
</dbReference>
<evidence type="ECO:0000313" key="1">
    <source>
        <dbReference type="EMBL" id="OJA12046.1"/>
    </source>
</evidence>
<proteinExistence type="predicted"/>
<protein>
    <submittedName>
        <fullName evidence="1">Uncharacterized protein</fullName>
    </submittedName>
</protein>
<keyword evidence="2" id="KW-1185">Reference proteome</keyword>
<sequence>MTEEATPRIIRKSTPIRGFDNLGAMVWFAYGI</sequence>
<organism evidence="1 2">
    <name type="scientific">Rhizopogon vesiculosus</name>
    <dbReference type="NCBI Taxonomy" id="180088"/>
    <lineage>
        <taxon>Eukaryota</taxon>
        <taxon>Fungi</taxon>
        <taxon>Dikarya</taxon>
        <taxon>Basidiomycota</taxon>
        <taxon>Agaricomycotina</taxon>
        <taxon>Agaricomycetes</taxon>
        <taxon>Agaricomycetidae</taxon>
        <taxon>Boletales</taxon>
        <taxon>Suillineae</taxon>
        <taxon>Rhizopogonaceae</taxon>
        <taxon>Rhizopogon</taxon>
    </lineage>
</organism>
<dbReference type="EMBL" id="LVVM01004824">
    <property type="protein sequence ID" value="OJA12046.1"/>
    <property type="molecule type" value="Genomic_DNA"/>
</dbReference>
<reference evidence="1 2" key="1">
    <citation type="submission" date="2016-03" db="EMBL/GenBank/DDBJ databases">
        <title>Comparative genomics of the ectomycorrhizal sister species Rhizopogon vinicolor and Rhizopogon vesiculosus (Basidiomycota: Boletales) reveals a divergence of the mating type B locus.</title>
        <authorList>
            <person name="Mujic A.B."/>
            <person name="Kuo A."/>
            <person name="Tritt A."/>
            <person name="Lipzen A."/>
            <person name="Chen C."/>
            <person name="Johnson J."/>
            <person name="Sharma A."/>
            <person name="Barry K."/>
            <person name="Grigoriev I.V."/>
            <person name="Spatafora J.W."/>
        </authorList>
    </citation>
    <scope>NUCLEOTIDE SEQUENCE [LARGE SCALE GENOMIC DNA]</scope>
    <source>
        <strain evidence="1 2">AM-OR11-056</strain>
    </source>
</reference>